<dbReference type="AlphaFoldDB" id="A0A381QB35"/>
<accession>A0A381QB35</accession>
<sequence>VVDRREHRRIGDETSVENGGRFVVLPAKSVGERHATSEAPPHRADTAGHVVPLPQKSRGGIEIGDHGVGVRQVF</sequence>
<name>A0A381QB35_9ZZZZ</name>
<gene>
    <name evidence="2" type="ORF">METZ01_LOCUS27727</name>
</gene>
<feature type="compositionally biased region" description="Basic and acidic residues" evidence="1">
    <location>
        <begin position="31"/>
        <end position="46"/>
    </location>
</feature>
<organism evidence="2">
    <name type="scientific">marine metagenome</name>
    <dbReference type="NCBI Taxonomy" id="408172"/>
    <lineage>
        <taxon>unclassified sequences</taxon>
        <taxon>metagenomes</taxon>
        <taxon>ecological metagenomes</taxon>
    </lineage>
</organism>
<feature type="non-terminal residue" evidence="2">
    <location>
        <position position="1"/>
    </location>
</feature>
<evidence type="ECO:0000313" key="2">
    <source>
        <dbReference type="EMBL" id="SUZ74873.1"/>
    </source>
</evidence>
<dbReference type="EMBL" id="UINC01001225">
    <property type="protein sequence ID" value="SUZ74873.1"/>
    <property type="molecule type" value="Genomic_DNA"/>
</dbReference>
<protein>
    <submittedName>
        <fullName evidence="2">Uncharacterized protein</fullName>
    </submittedName>
</protein>
<evidence type="ECO:0000256" key="1">
    <source>
        <dbReference type="SAM" id="MobiDB-lite"/>
    </source>
</evidence>
<proteinExistence type="predicted"/>
<reference evidence="2" key="1">
    <citation type="submission" date="2018-05" db="EMBL/GenBank/DDBJ databases">
        <authorList>
            <person name="Lanie J.A."/>
            <person name="Ng W.-L."/>
            <person name="Kazmierczak K.M."/>
            <person name="Andrzejewski T.M."/>
            <person name="Davidsen T.M."/>
            <person name="Wayne K.J."/>
            <person name="Tettelin H."/>
            <person name="Glass J.I."/>
            <person name="Rusch D."/>
            <person name="Podicherti R."/>
            <person name="Tsui H.-C.T."/>
            <person name="Winkler M.E."/>
        </authorList>
    </citation>
    <scope>NUCLEOTIDE SEQUENCE</scope>
</reference>
<feature type="region of interest" description="Disordered" evidence="1">
    <location>
        <begin position="31"/>
        <end position="64"/>
    </location>
</feature>